<dbReference type="InterPro" id="IPR013085">
    <property type="entry name" value="U1-CZ_Znf_C2H2"/>
</dbReference>
<evidence type="ECO:0000313" key="6">
    <source>
        <dbReference type="EMBL" id="KAL3620688.1"/>
    </source>
</evidence>
<proteinExistence type="predicted"/>
<dbReference type="Gene3D" id="3.30.160.60">
    <property type="entry name" value="Classic Zinc Finger"/>
    <property type="match status" value="1"/>
</dbReference>
<dbReference type="InterPro" id="IPR003604">
    <property type="entry name" value="Matrin/U1-like-C_Znf_C2H2"/>
</dbReference>
<sequence>MPVGKYYCDYCDKQFQDTPSARWRHLQGIAHQRAKSLWYDAVRSSSQFGLNEAPDPLHIAKGVCNRFVRTGSCQYGDSCKYYHPTKNVPNMSTQGVEGTSFARNVPSQGLPDNRTLLHGQTSMPALLFGNQMGTSSLGNLPPSLWPPLDGGYPTLPFFDWG</sequence>
<accession>A0ABD3BTY5</accession>
<dbReference type="InterPro" id="IPR036236">
    <property type="entry name" value="Znf_C2H2_sf"/>
</dbReference>
<evidence type="ECO:0000256" key="2">
    <source>
        <dbReference type="ARBA" id="ARBA00022771"/>
    </source>
</evidence>
<dbReference type="PROSITE" id="PS50103">
    <property type="entry name" value="ZF_C3H1"/>
    <property type="match status" value="1"/>
</dbReference>
<dbReference type="EMBL" id="JAVIJP010000066">
    <property type="protein sequence ID" value="KAL3620688.1"/>
    <property type="molecule type" value="Genomic_DNA"/>
</dbReference>
<keyword evidence="2 4" id="KW-0863">Zinc-finger</keyword>
<dbReference type="AlphaFoldDB" id="A0ABD3BTY5"/>
<keyword evidence="7" id="KW-1185">Reference proteome</keyword>
<comment type="caution">
    <text evidence="6">The sequence shown here is derived from an EMBL/GenBank/DDBJ whole genome shotgun (WGS) entry which is preliminary data.</text>
</comment>
<keyword evidence="1 4" id="KW-0479">Metal-binding</keyword>
<feature type="domain" description="C3H1-type" evidence="5">
    <location>
        <begin position="63"/>
        <end position="86"/>
    </location>
</feature>
<dbReference type="SUPFAM" id="SSF90229">
    <property type="entry name" value="CCCH zinc finger"/>
    <property type="match status" value="1"/>
</dbReference>
<dbReference type="Proteomes" id="UP001632038">
    <property type="component" value="Unassembled WGS sequence"/>
</dbReference>
<dbReference type="SMART" id="SM00356">
    <property type="entry name" value="ZnF_C3H1"/>
    <property type="match status" value="1"/>
</dbReference>
<dbReference type="SMART" id="SM00451">
    <property type="entry name" value="ZnF_U1"/>
    <property type="match status" value="1"/>
</dbReference>
<evidence type="ECO:0000259" key="5">
    <source>
        <dbReference type="PROSITE" id="PS50103"/>
    </source>
</evidence>
<reference evidence="7" key="1">
    <citation type="journal article" date="2024" name="IScience">
        <title>Strigolactones Initiate the Formation of Haustorium-like Structures in Castilleja.</title>
        <authorList>
            <person name="Buerger M."/>
            <person name="Peterson D."/>
            <person name="Chory J."/>
        </authorList>
    </citation>
    <scope>NUCLEOTIDE SEQUENCE [LARGE SCALE GENOMIC DNA]</scope>
</reference>
<dbReference type="Gene3D" id="3.30.1370.210">
    <property type="match status" value="1"/>
</dbReference>
<dbReference type="GO" id="GO:0008270">
    <property type="term" value="F:zinc ion binding"/>
    <property type="evidence" value="ECO:0007669"/>
    <property type="project" value="UniProtKB-KW"/>
</dbReference>
<dbReference type="InterPro" id="IPR000571">
    <property type="entry name" value="Znf_CCCH"/>
</dbReference>
<organism evidence="6 7">
    <name type="scientific">Castilleja foliolosa</name>
    <dbReference type="NCBI Taxonomy" id="1961234"/>
    <lineage>
        <taxon>Eukaryota</taxon>
        <taxon>Viridiplantae</taxon>
        <taxon>Streptophyta</taxon>
        <taxon>Embryophyta</taxon>
        <taxon>Tracheophyta</taxon>
        <taxon>Spermatophyta</taxon>
        <taxon>Magnoliopsida</taxon>
        <taxon>eudicotyledons</taxon>
        <taxon>Gunneridae</taxon>
        <taxon>Pentapetalae</taxon>
        <taxon>asterids</taxon>
        <taxon>lamiids</taxon>
        <taxon>Lamiales</taxon>
        <taxon>Orobanchaceae</taxon>
        <taxon>Pedicularideae</taxon>
        <taxon>Castillejinae</taxon>
        <taxon>Castilleja</taxon>
    </lineage>
</organism>
<dbReference type="PANTHER" id="PTHR16465:SF0">
    <property type="entry name" value="ZINC FINGER MATRIN-TYPE PROTEIN 5"/>
    <property type="match status" value="1"/>
</dbReference>
<evidence type="ECO:0000256" key="3">
    <source>
        <dbReference type="ARBA" id="ARBA00022833"/>
    </source>
</evidence>
<feature type="zinc finger region" description="C3H1-type" evidence="4">
    <location>
        <begin position="63"/>
        <end position="86"/>
    </location>
</feature>
<dbReference type="PANTHER" id="PTHR16465">
    <property type="entry name" value="NUCLEASE-RELATED"/>
    <property type="match status" value="1"/>
</dbReference>
<gene>
    <name evidence="6" type="ORF">CASFOL_035600</name>
</gene>
<dbReference type="InterPro" id="IPR036855">
    <property type="entry name" value="Znf_CCCH_sf"/>
</dbReference>
<evidence type="ECO:0000256" key="1">
    <source>
        <dbReference type="ARBA" id="ARBA00022723"/>
    </source>
</evidence>
<dbReference type="Pfam" id="PF00642">
    <property type="entry name" value="zf-CCCH"/>
    <property type="match status" value="1"/>
</dbReference>
<evidence type="ECO:0000313" key="7">
    <source>
        <dbReference type="Proteomes" id="UP001632038"/>
    </source>
</evidence>
<dbReference type="SUPFAM" id="SSF57667">
    <property type="entry name" value="beta-beta-alpha zinc fingers"/>
    <property type="match status" value="1"/>
</dbReference>
<keyword evidence="3 4" id="KW-0862">Zinc</keyword>
<evidence type="ECO:0000256" key="4">
    <source>
        <dbReference type="PROSITE-ProRule" id="PRU00723"/>
    </source>
</evidence>
<name>A0ABD3BTY5_9LAMI</name>
<dbReference type="Pfam" id="PF06220">
    <property type="entry name" value="zf-U1"/>
    <property type="match status" value="1"/>
</dbReference>
<protein>
    <recommendedName>
        <fullName evidence="5">C3H1-type domain-containing protein</fullName>
    </recommendedName>
</protein>